<sequence>MLRAGCEALGPGKTLSFLVEDTAAPAESCASAPELGFREVLLRRCRRGLLLGVGGWISSSGGLRCLRVPRRGAPVLRT</sequence>
<protein>
    <submittedName>
        <fullName evidence="1">Uncharacterized protein</fullName>
    </submittedName>
</protein>
<dbReference type="EMBL" id="JANPWB010000008">
    <property type="protein sequence ID" value="KAJ1164974.1"/>
    <property type="molecule type" value="Genomic_DNA"/>
</dbReference>
<evidence type="ECO:0000313" key="2">
    <source>
        <dbReference type="Proteomes" id="UP001066276"/>
    </source>
</evidence>
<evidence type="ECO:0000313" key="1">
    <source>
        <dbReference type="EMBL" id="KAJ1164974.1"/>
    </source>
</evidence>
<organism evidence="1 2">
    <name type="scientific">Pleurodeles waltl</name>
    <name type="common">Iberian ribbed newt</name>
    <dbReference type="NCBI Taxonomy" id="8319"/>
    <lineage>
        <taxon>Eukaryota</taxon>
        <taxon>Metazoa</taxon>
        <taxon>Chordata</taxon>
        <taxon>Craniata</taxon>
        <taxon>Vertebrata</taxon>
        <taxon>Euteleostomi</taxon>
        <taxon>Amphibia</taxon>
        <taxon>Batrachia</taxon>
        <taxon>Caudata</taxon>
        <taxon>Salamandroidea</taxon>
        <taxon>Salamandridae</taxon>
        <taxon>Pleurodelinae</taxon>
        <taxon>Pleurodeles</taxon>
    </lineage>
</organism>
<accession>A0AAV7SLJ9</accession>
<name>A0AAV7SLJ9_PLEWA</name>
<gene>
    <name evidence="1" type="ORF">NDU88_005404</name>
</gene>
<comment type="caution">
    <text evidence="1">The sequence shown here is derived from an EMBL/GenBank/DDBJ whole genome shotgun (WGS) entry which is preliminary data.</text>
</comment>
<reference evidence="1" key="1">
    <citation type="journal article" date="2022" name="bioRxiv">
        <title>Sequencing and chromosome-scale assembly of the giantPleurodeles waltlgenome.</title>
        <authorList>
            <person name="Brown T."/>
            <person name="Elewa A."/>
            <person name="Iarovenko S."/>
            <person name="Subramanian E."/>
            <person name="Araus A.J."/>
            <person name="Petzold A."/>
            <person name="Susuki M."/>
            <person name="Suzuki K.-i.T."/>
            <person name="Hayashi T."/>
            <person name="Toyoda A."/>
            <person name="Oliveira C."/>
            <person name="Osipova E."/>
            <person name="Leigh N.D."/>
            <person name="Simon A."/>
            <person name="Yun M.H."/>
        </authorList>
    </citation>
    <scope>NUCLEOTIDE SEQUENCE</scope>
    <source>
        <strain evidence="1">20211129_DDA</strain>
        <tissue evidence="1">Liver</tissue>
    </source>
</reference>
<dbReference type="Proteomes" id="UP001066276">
    <property type="component" value="Chromosome 4_2"/>
</dbReference>
<proteinExistence type="predicted"/>
<keyword evidence="2" id="KW-1185">Reference proteome</keyword>
<dbReference type="AlphaFoldDB" id="A0AAV7SLJ9"/>